<proteinExistence type="inferred from homology"/>
<keyword evidence="2" id="KW-0560">Oxidoreductase</keyword>
<dbReference type="PRINTS" id="PR00081">
    <property type="entry name" value="GDHRDH"/>
</dbReference>
<protein>
    <submittedName>
        <fullName evidence="5">Unannotated protein</fullName>
    </submittedName>
</protein>
<feature type="domain" description="Ketoreductase" evidence="3">
    <location>
        <begin position="8"/>
        <end position="202"/>
    </location>
</feature>
<dbReference type="EMBL" id="CAFBMH010000012">
    <property type="protein sequence ID" value="CAB4895470.1"/>
    <property type="molecule type" value="Genomic_DNA"/>
</dbReference>
<reference evidence="5" key="1">
    <citation type="submission" date="2020-05" db="EMBL/GenBank/DDBJ databases">
        <authorList>
            <person name="Chiriac C."/>
            <person name="Salcher M."/>
            <person name="Ghai R."/>
            <person name="Kavagutti S V."/>
        </authorList>
    </citation>
    <scope>NUCLEOTIDE SEQUENCE</scope>
</reference>
<accession>A0A6J6YPU5</accession>
<dbReference type="EMBL" id="CAFABA010000001">
    <property type="protein sequence ID" value="CAB4811541.1"/>
    <property type="molecule type" value="Genomic_DNA"/>
</dbReference>
<dbReference type="InterPro" id="IPR002347">
    <property type="entry name" value="SDR_fam"/>
</dbReference>
<dbReference type="InterPro" id="IPR020904">
    <property type="entry name" value="Sc_DH/Rdtase_CS"/>
</dbReference>
<evidence type="ECO:0000313" key="5">
    <source>
        <dbReference type="EMBL" id="CAB4811541.1"/>
    </source>
</evidence>
<dbReference type="PANTHER" id="PTHR45024:SF2">
    <property type="entry name" value="SCP2 DOMAIN-CONTAINING PROTEIN"/>
    <property type="match status" value="1"/>
</dbReference>
<comment type="similarity">
    <text evidence="1">Belongs to the short-chain dehydrogenases/reductases (SDR) family.</text>
</comment>
<dbReference type="SMART" id="SM00822">
    <property type="entry name" value="PKS_KR"/>
    <property type="match status" value="1"/>
</dbReference>
<dbReference type="Pfam" id="PF00106">
    <property type="entry name" value="adh_short"/>
    <property type="match status" value="1"/>
</dbReference>
<dbReference type="PROSITE" id="PS00061">
    <property type="entry name" value="ADH_SHORT"/>
    <property type="match status" value="1"/>
</dbReference>
<dbReference type="PANTHER" id="PTHR45024">
    <property type="entry name" value="DEHYDROGENASES, SHORT CHAIN"/>
    <property type="match status" value="1"/>
</dbReference>
<dbReference type="InterPro" id="IPR051687">
    <property type="entry name" value="Peroxisomal_Beta-Oxidation"/>
</dbReference>
<name>A0A6J6YPU5_9ZZZZ</name>
<sequence>MSKLCEGRIAVITGAGRGIGREHALMLAEHGAKIVVNDLGASTDGVGTDAGPAHEVAELIRGMGGEAVVNGNDISDMDGAKQLIDQAIDTFGGLDIVINNAGILRDRMVFSMSEVDWDAIMKVHLKGTFATSHYASSYWREQTKAGKPVDARIINTASPSGIYGNVGQTNYGAAKAGIAAFTVIAAMELVRYGVTVNCIAPGALTRLTSGLMGAAQEDESIREAMSPRWIALIATWLSSAEAKNVTGRVFDVRGNSLAIAEGWVRGPEATQPDDPTKLGSIVADLMGRARLNSDMNGAPAEGSGRPSHTI</sequence>
<dbReference type="Gene3D" id="3.40.50.720">
    <property type="entry name" value="NAD(P)-binding Rossmann-like Domain"/>
    <property type="match status" value="1"/>
</dbReference>
<evidence type="ECO:0000313" key="7">
    <source>
        <dbReference type="EMBL" id="CAB4988233.1"/>
    </source>
</evidence>
<evidence type="ECO:0000259" key="3">
    <source>
        <dbReference type="SMART" id="SM00822"/>
    </source>
</evidence>
<dbReference type="SUPFAM" id="SSF51735">
    <property type="entry name" value="NAD(P)-binding Rossmann-fold domains"/>
    <property type="match status" value="1"/>
</dbReference>
<dbReference type="PRINTS" id="PR00080">
    <property type="entry name" value="SDRFAMILY"/>
</dbReference>
<evidence type="ECO:0000313" key="6">
    <source>
        <dbReference type="EMBL" id="CAB4895470.1"/>
    </source>
</evidence>
<dbReference type="EMBL" id="CAEZYR010000109">
    <property type="protein sequence ID" value="CAB4761176.1"/>
    <property type="molecule type" value="Genomic_DNA"/>
</dbReference>
<gene>
    <name evidence="4" type="ORF">UFOPK2754_02426</name>
    <name evidence="5" type="ORF">UFOPK3139_00017</name>
    <name evidence="6" type="ORF">UFOPK3543_00553</name>
    <name evidence="7" type="ORF">UFOPK3967_00826</name>
</gene>
<dbReference type="InterPro" id="IPR057326">
    <property type="entry name" value="KR_dom"/>
</dbReference>
<evidence type="ECO:0000313" key="4">
    <source>
        <dbReference type="EMBL" id="CAB4761176.1"/>
    </source>
</evidence>
<evidence type="ECO:0000256" key="2">
    <source>
        <dbReference type="ARBA" id="ARBA00023002"/>
    </source>
</evidence>
<dbReference type="EMBL" id="CAFBOS010000037">
    <property type="protein sequence ID" value="CAB4988233.1"/>
    <property type="molecule type" value="Genomic_DNA"/>
</dbReference>
<dbReference type="AlphaFoldDB" id="A0A6J6YPU5"/>
<dbReference type="InterPro" id="IPR036291">
    <property type="entry name" value="NAD(P)-bd_dom_sf"/>
</dbReference>
<dbReference type="NCBIfam" id="NF005861">
    <property type="entry name" value="PRK07791.1"/>
    <property type="match status" value="1"/>
</dbReference>
<dbReference type="FunFam" id="3.40.50.720:FF:000446">
    <property type="entry name" value="Short chain dehydrogenase"/>
    <property type="match status" value="1"/>
</dbReference>
<evidence type="ECO:0000256" key="1">
    <source>
        <dbReference type="ARBA" id="ARBA00006484"/>
    </source>
</evidence>
<organism evidence="5">
    <name type="scientific">freshwater metagenome</name>
    <dbReference type="NCBI Taxonomy" id="449393"/>
    <lineage>
        <taxon>unclassified sequences</taxon>
        <taxon>metagenomes</taxon>
        <taxon>ecological metagenomes</taxon>
    </lineage>
</organism>
<dbReference type="GO" id="GO:0016491">
    <property type="term" value="F:oxidoreductase activity"/>
    <property type="evidence" value="ECO:0007669"/>
    <property type="project" value="UniProtKB-KW"/>
</dbReference>